<feature type="transmembrane region" description="Helical" evidence="1">
    <location>
        <begin position="321"/>
        <end position="339"/>
    </location>
</feature>
<dbReference type="OrthoDB" id="9770040at2"/>
<feature type="transmembrane region" description="Helical" evidence="1">
    <location>
        <begin position="70"/>
        <end position="90"/>
    </location>
</feature>
<comment type="caution">
    <text evidence="2">The sequence shown here is derived from an EMBL/GenBank/DDBJ whole genome shotgun (WGS) entry which is preliminary data.</text>
</comment>
<protein>
    <submittedName>
        <fullName evidence="2">NnrS family protein</fullName>
    </submittedName>
</protein>
<proteinExistence type="predicted"/>
<feature type="transmembrane region" description="Helical" evidence="1">
    <location>
        <begin position="97"/>
        <end position="118"/>
    </location>
</feature>
<feature type="transmembrane region" description="Helical" evidence="1">
    <location>
        <begin position="154"/>
        <end position="176"/>
    </location>
</feature>
<keyword evidence="1" id="KW-0472">Membrane</keyword>
<dbReference type="EMBL" id="PKUQ01000028">
    <property type="protein sequence ID" value="PLW76540.1"/>
    <property type="molecule type" value="Genomic_DNA"/>
</dbReference>
<dbReference type="AlphaFoldDB" id="A0A2N5XQ36"/>
<dbReference type="RefSeq" id="WP_101534491.1">
    <property type="nucleotide sequence ID" value="NZ_PKUQ01000028.1"/>
</dbReference>
<feature type="transmembrane region" description="Helical" evidence="1">
    <location>
        <begin position="31"/>
        <end position="50"/>
    </location>
</feature>
<evidence type="ECO:0000313" key="3">
    <source>
        <dbReference type="Proteomes" id="UP000234881"/>
    </source>
</evidence>
<keyword evidence="1" id="KW-1133">Transmembrane helix</keyword>
<dbReference type="Proteomes" id="UP000234881">
    <property type="component" value="Unassembled WGS sequence"/>
</dbReference>
<evidence type="ECO:0000313" key="2">
    <source>
        <dbReference type="EMBL" id="PLW76540.1"/>
    </source>
</evidence>
<feature type="transmembrane region" description="Helical" evidence="1">
    <location>
        <begin position="379"/>
        <end position="404"/>
    </location>
</feature>
<sequence length="409" mass="44938">MSEISVTQTKSIRFTSHLVEHPLFSDGFRPFFPLAALSALGYILFWGMSLSGVISVDFGLEPLLIHRYEMIFGFLAAAMAGFLTTAVPAWSSTPNVAGWHLIGLATLWCLGRVFVLFMNVVPHWLVFGSHIAFITLLALRIIPPLWQARMRHLIWPVLLLGLAQSVTVLEMCLGFAPSIGTIKLDFETGLIIAEGAFAAMVLTALAPISTVIVNKALDLAGDGNKFIPRPPLRRAAMICIGFFVLARVSGSSESLQGWLGLASACAILNILQDWHIRGALGTVYSKSLYIIYWFLAIGLALQAGGLMEILSYDAFVAGRHMLFIGGFSLATLMVLIIAGTRHSGRALNLPILFRFSIIFMILSCLFRSVLPLVVPEIDWLIMAWLSFALCFVLYLIQFLPWAFVENADG</sequence>
<reference evidence="2 3" key="1">
    <citation type="submission" date="2018-01" db="EMBL/GenBank/DDBJ databases">
        <title>The draft genome sequence of Cohaesibacter sp. H1304.</title>
        <authorList>
            <person name="Wang N.-N."/>
            <person name="Du Z.-J."/>
        </authorList>
    </citation>
    <scope>NUCLEOTIDE SEQUENCE [LARGE SCALE GENOMIC DNA]</scope>
    <source>
        <strain evidence="2 3">H1304</strain>
    </source>
</reference>
<feature type="transmembrane region" description="Helical" evidence="1">
    <location>
        <begin position="188"/>
        <end position="212"/>
    </location>
</feature>
<accession>A0A2N5XQ36</accession>
<feature type="transmembrane region" description="Helical" evidence="1">
    <location>
        <begin position="124"/>
        <end position="142"/>
    </location>
</feature>
<dbReference type="Pfam" id="PF05940">
    <property type="entry name" value="NnrS"/>
    <property type="match status" value="1"/>
</dbReference>
<organism evidence="2 3">
    <name type="scientific">Cohaesibacter celericrescens</name>
    <dbReference type="NCBI Taxonomy" id="2067669"/>
    <lineage>
        <taxon>Bacteria</taxon>
        <taxon>Pseudomonadati</taxon>
        <taxon>Pseudomonadota</taxon>
        <taxon>Alphaproteobacteria</taxon>
        <taxon>Hyphomicrobiales</taxon>
        <taxon>Cohaesibacteraceae</taxon>
    </lineage>
</organism>
<feature type="transmembrane region" description="Helical" evidence="1">
    <location>
        <begin position="351"/>
        <end position="373"/>
    </location>
</feature>
<keyword evidence="3" id="KW-1185">Reference proteome</keyword>
<gene>
    <name evidence="2" type="ORF">C0081_14120</name>
</gene>
<name>A0A2N5XQ36_9HYPH</name>
<keyword evidence="1" id="KW-0812">Transmembrane</keyword>
<evidence type="ECO:0000256" key="1">
    <source>
        <dbReference type="SAM" id="Phobius"/>
    </source>
</evidence>
<dbReference type="InterPro" id="IPR010266">
    <property type="entry name" value="NnrS"/>
</dbReference>
<feature type="transmembrane region" description="Helical" evidence="1">
    <location>
        <begin position="283"/>
        <end position="301"/>
    </location>
</feature>